<organism evidence="1 2">
    <name type="scientific">Metabacillus herbersteinensis</name>
    <dbReference type="NCBI Taxonomy" id="283816"/>
    <lineage>
        <taxon>Bacteria</taxon>
        <taxon>Bacillati</taxon>
        <taxon>Bacillota</taxon>
        <taxon>Bacilli</taxon>
        <taxon>Bacillales</taxon>
        <taxon>Bacillaceae</taxon>
        <taxon>Metabacillus</taxon>
    </lineage>
</organism>
<gene>
    <name evidence="1" type="ORF">ACFFIX_04860</name>
</gene>
<dbReference type="Pfam" id="PF04525">
    <property type="entry name" value="LOR"/>
    <property type="match status" value="1"/>
</dbReference>
<comment type="caution">
    <text evidence="1">The sequence shown here is derived from an EMBL/GenBank/DDBJ whole genome shotgun (WGS) entry which is preliminary data.</text>
</comment>
<evidence type="ECO:0000313" key="2">
    <source>
        <dbReference type="Proteomes" id="UP001589854"/>
    </source>
</evidence>
<proteinExistence type="predicted"/>
<dbReference type="InterPro" id="IPR007612">
    <property type="entry name" value="LOR"/>
</dbReference>
<evidence type="ECO:0000313" key="1">
    <source>
        <dbReference type="EMBL" id="MFC0270782.1"/>
    </source>
</evidence>
<keyword evidence="2" id="KW-1185">Reference proteome</keyword>
<accession>A0ABV6GAT5</accession>
<dbReference type="Proteomes" id="UP001589854">
    <property type="component" value="Unassembled WGS sequence"/>
</dbReference>
<dbReference type="EMBL" id="JBHLVO010000002">
    <property type="protein sequence ID" value="MFC0270782.1"/>
    <property type="molecule type" value="Genomic_DNA"/>
</dbReference>
<name>A0ABV6GAT5_9BACI</name>
<protein>
    <recommendedName>
        <fullName evidence="3">LURP-one-related family protein</fullName>
    </recommendedName>
</protein>
<dbReference type="RefSeq" id="WP_378931088.1">
    <property type="nucleotide sequence ID" value="NZ_JBHLVO010000002.1"/>
</dbReference>
<evidence type="ECO:0008006" key="3">
    <source>
        <dbReference type="Google" id="ProtNLM"/>
    </source>
</evidence>
<reference evidence="1 2" key="1">
    <citation type="submission" date="2024-09" db="EMBL/GenBank/DDBJ databases">
        <authorList>
            <person name="Sun Q."/>
            <person name="Mori K."/>
        </authorList>
    </citation>
    <scope>NUCLEOTIDE SEQUENCE [LARGE SCALE GENOMIC DNA]</scope>
    <source>
        <strain evidence="1 2">CCM 7228</strain>
    </source>
</reference>
<sequence length="168" mass="18722">MTETVYFKDTFFSTGITEIFNGNKEKIGELDHKGAFSSSIAIFDQTGALAVSGKFTFFSRHWVVIDDQELELGILKNKLSFFTKKFEYKTHGRGTYRIESPAFSKEYEIFDKNEELVATFQKTNGFFASPAFQLTNKSSSLSTNELIAVVMGINSIQKAQSAAATSSS</sequence>